<feature type="region of interest" description="Disordered" evidence="1">
    <location>
        <begin position="134"/>
        <end position="159"/>
    </location>
</feature>
<feature type="compositionally biased region" description="Polar residues" evidence="1">
    <location>
        <begin position="1"/>
        <end position="16"/>
    </location>
</feature>
<gene>
    <name evidence="2" type="ORF">BO71DRAFT_149437</name>
</gene>
<keyword evidence="3" id="KW-1185">Reference proteome</keyword>
<evidence type="ECO:0000313" key="2">
    <source>
        <dbReference type="EMBL" id="PYH97077.1"/>
    </source>
</evidence>
<evidence type="ECO:0000313" key="3">
    <source>
        <dbReference type="Proteomes" id="UP000247810"/>
    </source>
</evidence>
<evidence type="ECO:0000256" key="1">
    <source>
        <dbReference type="SAM" id="MobiDB-lite"/>
    </source>
</evidence>
<accession>A0A319DSL5</accession>
<feature type="compositionally biased region" description="Pro residues" evidence="1">
    <location>
        <begin position="42"/>
        <end position="51"/>
    </location>
</feature>
<proteinExistence type="predicted"/>
<dbReference type="VEuPathDB" id="FungiDB:BO71DRAFT_149437"/>
<name>A0A319DSL5_9EURO</name>
<dbReference type="EMBL" id="KZ825829">
    <property type="protein sequence ID" value="PYH97077.1"/>
    <property type="molecule type" value="Genomic_DNA"/>
</dbReference>
<dbReference type="AlphaFoldDB" id="A0A319DSL5"/>
<reference evidence="2 3" key="1">
    <citation type="submission" date="2018-02" db="EMBL/GenBank/DDBJ databases">
        <title>The genomes of Aspergillus section Nigri reveals drivers in fungal speciation.</title>
        <authorList>
            <consortium name="DOE Joint Genome Institute"/>
            <person name="Vesth T.C."/>
            <person name="Nybo J."/>
            <person name="Theobald S."/>
            <person name="Brandl J."/>
            <person name="Frisvad J.C."/>
            <person name="Nielsen K.F."/>
            <person name="Lyhne E.K."/>
            <person name="Kogle M.E."/>
            <person name="Kuo A."/>
            <person name="Riley R."/>
            <person name="Clum A."/>
            <person name="Nolan M."/>
            <person name="Lipzen A."/>
            <person name="Salamov A."/>
            <person name="Henrissat B."/>
            <person name="Wiebenga A."/>
            <person name="De vries R.P."/>
            <person name="Grigoriev I.V."/>
            <person name="Mortensen U.H."/>
            <person name="Andersen M.R."/>
            <person name="Baker S.E."/>
        </authorList>
    </citation>
    <scope>NUCLEOTIDE SEQUENCE [LARGE SCALE GENOMIC DNA]</scope>
    <source>
        <strain evidence="2 3">CBS 707.79</strain>
    </source>
</reference>
<feature type="region of interest" description="Disordered" evidence="1">
    <location>
        <begin position="1"/>
        <end position="73"/>
    </location>
</feature>
<organism evidence="2 3">
    <name type="scientific">Aspergillus ellipticus CBS 707.79</name>
    <dbReference type="NCBI Taxonomy" id="1448320"/>
    <lineage>
        <taxon>Eukaryota</taxon>
        <taxon>Fungi</taxon>
        <taxon>Dikarya</taxon>
        <taxon>Ascomycota</taxon>
        <taxon>Pezizomycotina</taxon>
        <taxon>Eurotiomycetes</taxon>
        <taxon>Eurotiomycetidae</taxon>
        <taxon>Eurotiales</taxon>
        <taxon>Aspergillaceae</taxon>
        <taxon>Aspergillus</taxon>
        <taxon>Aspergillus subgen. Circumdati</taxon>
    </lineage>
</organism>
<protein>
    <submittedName>
        <fullName evidence="2">Uncharacterized protein</fullName>
    </submittedName>
</protein>
<sequence>MGNPTRSVDGPTTHSRQQTRNHPIRQFEINIAESLPYKPADLPHPPPPSIHPPISTDPTNPEYPSSTPPNLIKARLNNKQSGYLFAGVYQDKEPVPSGQATHRCVPFHEGTKYIILLKYHGTTETITTTLPIRNHTTKEHPPPLLPPRPRKMNPIPLPPLYLPKPVP</sequence>
<dbReference type="Proteomes" id="UP000247810">
    <property type="component" value="Unassembled WGS sequence"/>
</dbReference>